<dbReference type="CDD" id="cd01335">
    <property type="entry name" value="Radical_SAM"/>
    <property type="match status" value="1"/>
</dbReference>
<keyword evidence="6" id="KW-0560">Oxidoreductase</keyword>
<dbReference type="GO" id="GO:0046872">
    <property type="term" value="F:metal ion binding"/>
    <property type="evidence" value="ECO:0007669"/>
    <property type="project" value="UniProtKB-KW"/>
</dbReference>
<dbReference type="PROSITE" id="PS00198">
    <property type="entry name" value="4FE4S_FER_1"/>
    <property type="match status" value="1"/>
</dbReference>
<dbReference type="GO" id="GO:0051539">
    <property type="term" value="F:4 iron, 4 sulfur cluster binding"/>
    <property type="evidence" value="ECO:0007669"/>
    <property type="project" value="UniProtKB-KW"/>
</dbReference>
<keyword evidence="7" id="KW-0408">Iron</keyword>
<gene>
    <name evidence="12" type="ORF">GM661_00910</name>
</gene>
<dbReference type="SFLD" id="SFLDG01118">
    <property type="entry name" value="activating_enzymes__group_2"/>
    <property type="match status" value="1"/>
</dbReference>
<proteinExistence type="inferred from homology"/>
<sequence>MVDSGTKGIIFDLKRFATADGPGIRGLIFLKGCPLRCKWCANPESQLKKTQLIYYQNKCSGCGRCIEICPQDAIKQDESFGLVVDSARCNQCGKCVERCYYEARELVGKELTVGQLMNTIRRDKSFYDNSRGGITLTGGEPLLQPEFTRDLLKLCSKEGINTAIETSGYGKWECIEEIIPYLDLIFYDIKHIDPDLHQKYTGISNDLILANLKQLDTILKEKKIIVRVPFIPGCNSGDVIQKRIMAWVADLASVKRIEIMPYHRLGTNKYCGLGRSYELEGLEAVNKVELAYLLDFGKEYGVKIQIDAS</sequence>
<dbReference type="Gene3D" id="3.80.30.10">
    <property type="entry name" value="pyruvate-formate lyase- activating enzyme"/>
    <property type="match status" value="1"/>
</dbReference>
<dbReference type="SUPFAM" id="SSF54862">
    <property type="entry name" value="4Fe-4S ferredoxins"/>
    <property type="match status" value="1"/>
</dbReference>
<evidence type="ECO:0000256" key="5">
    <source>
        <dbReference type="ARBA" id="ARBA00022723"/>
    </source>
</evidence>
<dbReference type="PIRSF" id="PIRSF000371">
    <property type="entry name" value="PFL_act_enz"/>
    <property type="match status" value="1"/>
</dbReference>
<dbReference type="KEGG" id="ifn:GM661_00910"/>
<dbReference type="Gene3D" id="3.30.70.20">
    <property type="match status" value="1"/>
</dbReference>
<dbReference type="Pfam" id="PF00037">
    <property type="entry name" value="Fer4"/>
    <property type="match status" value="1"/>
</dbReference>
<dbReference type="PROSITE" id="PS01087">
    <property type="entry name" value="RADICAL_ACTIVATING"/>
    <property type="match status" value="1"/>
</dbReference>
<dbReference type="PROSITE" id="PS51918">
    <property type="entry name" value="RADICAL_SAM"/>
    <property type="match status" value="1"/>
</dbReference>
<dbReference type="InterPro" id="IPR001989">
    <property type="entry name" value="Radical_activat_CS"/>
</dbReference>
<evidence type="ECO:0000256" key="8">
    <source>
        <dbReference type="ARBA" id="ARBA00023014"/>
    </source>
</evidence>
<evidence type="ECO:0000313" key="13">
    <source>
        <dbReference type="Proteomes" id="UP000665020"/>
    </source>
</evidence>
<keyword evidence="3" id="KW-0004">4Fe-4S</keyword>
<evidence type="ECO:0000256" key="6">
    <source>
        <dbReference type="ARBA" id="ARBA00023002"/>
    </source>
</evidence>
<evidence type="ECO:0000259" key="10">
    <source>
        <dbReference type="PROSITE" id="PS51379"/>
    </source>
</evidence>
<evidence type="ECO:0000256" key="7">
    <source>
        <dbReference type="ARBA" id="ARBA00023004"/>
    </source>
</evidence>
<feature type="domain" description="Radical SAM core" evidence="11">
    <location>
        <begin position="19"/>
        <end position="303"/>
    </location>
</feature>
<dbReference type="InterPro" id="IPR040074">
    <property type="entry name" value="BssD/PflA/YjjW"/>
</dbReference>
<dbReference type="EMBL" id="CP046640">
    <property type="protein sequence ID" value="QTL96631.1"/>
    <property type="molecule type" value="Genomic_DNA"/>
</dbReference>
<dbReference type="GO" id="GO:0016491">
    <property type="term" value="F:oxidoreductase activity"/>
    <property type="evidence" value="ECO:0007669"/>
    <property type="project" value="UniProtKB-KW"/>
</dbReference>
<dbReference type="PANTHER" id="PTHR30352">
    <property type="entry name" value="PYRUVATE FORMATE-LYASE-ACTIVATING ENZYME"/>
    <property type="match status" value="1"/>
</dbReference>
<reference evidence="12" key="1">
    <citation type="submission" date="2019-12" db="EMBL/GenBank/DDBJ databases">
        <authorList>
            <person name="zhang j."/>
            <person name="sun C.M."/>
        </authorList>
    </citation>
    <scope>NUCLEOTIDE SEQUENCE</scope>
    <source>
        <strain evidence="12">NS-1</strain>
    </source>
</reference>
<dbReference type="InterPro" id="IPR034457">
    <property type="entry name" value="Organic_radical-activating"/>
</dbReference>
<keyword evidence="5" id="KW-0479">Metal-binding</keyword>
<comment type="cofactor">
    <cofactor evidence="1">
        <name>[4Fe-4S] cluster</name>
        <dbReference type="ChEBI" id="CHEBI:49883"/>
    </cofactor>
</comment>
<evidence type="ECO:0000259" key="11">
    <source>
        <dbReference type="PROSITE" id="PS51918"/>
    </source>
</evidence>
<dbReference type="PANTHER" id="PTHR30352:SF4">
    <property type="entry name" value="PYRUVATE FORMATE-LYASE 2-ACTIVATING ENZYME"/>
    <property type="match status" value="1"/>
</dbReference>
<dbReference type="InterPro" id="IPR012839">
    <property type="entry name" value="Organic_radical_activase"/>
</dbReference>
<dbReference type="InterPro" id="IPR017896">
    <property type="entry name" value="4Fe4S_Fe-S-bd"/>
</dbReference>
<dbReference type="PROSITE" id="PS51379">
    <property type="entry name" value="4FE4S_FER_2"/>
    <property type="match status" value="2"/>
</dbReference>
<organism evidence="12 13">
    <name type="scientific">Iocasia fonsfrigidae</name>
    <dbReference type="NCBI Taxonomy" id="2682810"/>
    <lineage>
        <taxon>Bacteria</taxon>
        <taxon>Bacillati</taxon>
        <taxon>Bacillota</taxon>
        <taxon>Clostridia</taxon>
        <taxon>Halanaerobiales</taxon>
        <taxon>Halanaerobiaceae</taxon>
        <taxon>Iocasia</taxon>
    </lineage>
</organism>
<evidence type="ECO:0000256" key="3">
    <source>
        <dbReference type="ARBA" id="ARBA00022485"/>
    </source>
</evidence>
<dbReference type="InterPro" id="IPR007197">
    <property type="entry name" value="rSAM"/>
</dbReference>
<evidence type="ECO:0000256" key="9">
    <source>
        <dbReference type="ARBA" id="ARBA00047365"/>
    </source>
</evidence>
<comment type="catalytic activity">
    <reaction evidence="9">
        <text>glycyl-[protein] + reduced [flavodoxin] + S-adenosyl-L-methionine = glycin-2-yl radical-[protein] + semiquinone [flavodoxin] + 5'-deoxyadenosine + L-methionine + H(+)</text>
        <dbReference type="Rhea" id="RHEA:61976"/>
        <dbReference type="Rhea" id="RHEA-COMP:10622"/>
        <dbReference type="Rhea" id="RHEA-COMP:14480"/>
        <dbReference type="Rhea" id="RHEA-COMP:15993"/>
        <dbReference type="Rhea" id="RHEA-COMP:15994"/>
        <dbReference type="ChEBI" id="CHEBI:15378"/>
        <dbReference type="ChEBI" id="CHEBI:17319"/>
        <dbReference type="ChEBI" id="CHEBI:29947"/>
        <dbReference type="ChEBI" id="CHEBI:32722"/>
        <dbReference type="ChEBI" id="CHEBI:57618"/>
        <dbReference type="ChEBI" id="CHEBI:57844"/>
        <dbReference type="ChEBI" id="CHEBI:59789"/>
        <dbReference type="ChEBI" id="CHEBI:140311"/>
    </reaction>
</comment>
<dbReference type="InterPro" id="IPR058240">
    <property type="entry name" value="rSAM_sf"/>
</dbReference>
<comment type="similarity">
    <text evidence="2">Belongs to the organic radical-activating enzymes family.</text>
</comment>
<protein>
    <submittedName>
        <fullName evidence="12">Glycyl-radical enzyme activating protein</fullName>
    </submittedName>
</protein>
<evidence type="ECO:0000313" key="12">
    <source>
        <dbReference type="EMBL" id="QTL96631.1"/>
    </source>
</evidence>
<keyword evidence="4" id="KW-0949">S-adenosyl-L-methionine</keyword>
<dbReference type="RefSeq" id="WP_230868346.1">
    <property type="nucleotide sequence ID" value="NZ_CP046640.1"/>
</dbReference>
<keyword evidence="8" id="KW-0411">Iron-sulfur</keyword>
<name>A0A8A7K5P0_9FIRM</name>
<dbReference type="AlphaFoldDB" id="A0A8A7K5P0"/>
<evidence type="ECO:0000256" key="2">
    <source>
        <dbReference type="ARBA" id="ARBA00009777"/>
    </source>
</evidence>
<dbReference type="Pfam" id="PF04055">
    <property type="entry name" value="Radical_SAM"/>
    <property type="match status" value="1"/>
</dbReference>
<dbReference type="SUPFAM" id="SSF102114">
    <property type="entry name" value="Radical SAM enzymes"/>
    <property type="match status" value="1"/>
</dbReference>
<feature type="domain" description="4Fe-4S ferredoxin-type" evidence="10">
    <location>
        <begin position="80"/>
        <end position="109"/>
    </location>
</feature>
<dbReference type="NCBIfam" id="TIGR02494">
    <property type="entry name" value="PFLE_PFLC"/>
    <property type="match status" value="1"/>
</dbReference>
<dbReference type="Proteomes" id="UP000665020">
    <property type="component" value="Chromosome"/>
</dbReference>
<dbReference type="SFLD" id="SFLDG01066">
    <property type="entry name" value="organic_radical-activating_enz"/>
    <property type="match status" value="1"/>
</dbReference>
<evidence type="ECO:0000256" key="4">
    <source>
        <dbReference type="ARBA" id="ARBA00022691"/>
    </source>
</evidence>
<feature type="domain" description="4Fe-4S ferredoxin-type" evidence="10">
    <location>
        <begin position="50"/>
        <end position="79"/>
    </location>
</feature>
<dbReference type="SFLD" id="SFLDS00029">
    <property type="entry name" value="Radical_SAM"/>
    <property type="match status" value="1"/>
</dbReference>
<dbReference type="InterPro" id="IPR017900">
    <property type="entry name" value="4Fe4S_Fe_S_CS"/>
</dbReference>
<keyword evidence="13" id="KW-1185">Reference proteome</keyword>
<accession>A0A8A7K5P0</accession>
<evidence type="ECO:0000256" key="1">
    <source>
        <dbReference type="ARBA" id="ARBA00001966"/>
    </source>
</evidence>